<dbReference type="InterPro" id="IPR024383">
    <property type="entry name" value="DUF3849"/>
</dbReference>
<dbReference type="OrthoDB" id="9806961at2"/>
<name>A0A845RNF9_9FIRM</name>
<dbReference type="Proteomes" id="UP000446348">
    <property type="component" value="Unassembled WGS sequence"/>
</dbReference>
<evidence type="ECO:0000313" key="3">
    <source>
        <dbReference type="EMBL" id="NBI80418.1"/>
    </source>
</evidence>
<proteinExistence type="predicted"/>
<evidence type="ECO:0000259" key="2">
    <source>
        <dbReference type="Pfam" id="PF12960"/>
    </source>
</evidence>
<organism evidence="3 4">
    <name type="scientific">Anaerotruncus colihominis</name>
    <dbReference type="NCBI Taxonomy" id="169435"/>
    <lineage>
        <taxon>Bacteria</taxon>
        <taxon>Bacillati</taxon>
        <taxon>Bacillota</taxon>
        <taxon>Clostridia</taxon>
        <taxon>Eubacteriales</taxon>
        <taxon>Oscillospiraceae</taxon>
        <taxon>Anaerotruncus</taxon>
    </lineage>
</organism>
<dbReference type="EMBL" id="QXWZ01000057">
    <property type="protein sequence ID" value="NBI80418.1"/>
    <property type="molecule type" value="Genomic_DNA"/>
</dbReference>
<feature type="region of interest" description="Disordered" evidence="1">
    <location>
        <begin position="233"/>
        <end position="252"/>
    </location>
</feature>
<accession>A0A845RNF9</accession>
<dbReference type="RefSeq" id="WP_160211086.1">
    <property type="nucleotide sequence ID" value="NZ_QXWZ01000057.1"/>
</dbReference>
<dbReference type="AlphaFoldDB" id="A0A845RNF9"/>
<feature type="domain" description="DUF3849" evidence="2">
    <location>
        <begin position="8"/>
        <end position="135"/>
    </location>
</feature>
<protein>
    <submittedName>
        <fullName evidence="3">DUF3849 domain-containing protein</fullName>
    </submittedName>
</protein>
<reference evidence="3 4" key="1">
    <citation type="submission" date="2018-08" db="EMBL/GenBank/DDBJ databases">
        <title>Murine metabolic-syndrome-specific gut microbial biobank.</title>
        <authorList>
            <person name="Liu C."/>
        </authorList>
    </citation>
    <scope>NUCLEOTIDE SEQUENCE [LARGE SCALE GENOMIC DNA]</scope>
    <source>
        <strain evidence="3 4">X69</strain>
    </source>
</reference>
<sequence length="252" mass="28615">MAADFPYLYPYSRADARRLRQTQMHEDSFRVNVDCARAIEQAVRDHFNAADESLAEGCAQSVLEQFGFKRVNFVLANSLQEFRESACKYLVSEETYRWGRKTFVPQDGQYNRCYAVDTAAGLLESFIGQARDAYQALGLFGLEHCAGNPLEQDYKGKVLVMRPDTLRESCWDPRNMLWLAEGGFGCSPHARGQAVYATCLGDGEKTRWNRSDFAGVLDEQYLPDWAREKLEELRTPQQEQDTGPAMGGMTME</sequence>
<dbReference type="Pfam" id="PF12960">
    <property type="entry name" value="DUF3849"/>
    <property type="match status" value="1"/>
</dbReference>
<evidence type="ECO:0000256" key="1">
    <source>
        <dbReference type="SAM" id="MobiDB-lite"/>
    </source>
</evidence>
<gene>
    <name evidence="3" type="ORF">D3Z39_16500</name>
</gene>
<evidence type="ECO:0000313" key="4">
    <source>
        <dbReference type="Proteomes" id="UP000446348"/>
    </source>
</evidence>
<comment type="caution">
    <text evidence="3">The sequence shown here is derived from an EMBL/GenBank/DDBJ whole genome shotgun (WGS) entry which is preliminary data.</text>
</comment>